<reference evidence="2 3" key="1">
    <citation type="submission" date="2021-06" db="EMBL/GenBank/DDBJ databases">
        <title>Bacillus sp. RD4P76, an endophyte from a halophyte.</title>
        <authorList>
            <person name="Sun J.-Q."/>
        </authorList>
    </citation>
    <scope>NUCLEOTIDE SEQUENCE [LARGE SCALE GENOMIC DNA]</scope>
    <source>
        <strain evidence="2 3">JCM 17098</strain>
    </source>
</reference>
<gene>
    <name evidence="2" type="ORF">KS407_16410</name>
</gene>
<feature type="transmembrane region" description="Helical" evidence="1">
    <location>
        <begin position="7"/>
        <end position="25"/>
    </location>
</feature>
<evidence type="ECO:0000256" key="1">
    <source>
        <dbReference type="SAM" id="Phobius"/>
    </source>
</evidence>
<sequence length="244" mass="28708">MKRKKTLILIFITVLLGIGIIYYYFLSGPDEFLTEESLKEVFRNFSGGFDVEIQHIEFLSDKHVFVPFKSNDQYGTSHWVWRNRSWDLGDISTIQQPSIWKVDPKDPSTYKVLWNIDEDTTVTDFDVYLVNQRGYRVSNNVHQYTPKIQLHFNVDFESEENSYGMKNIPAEWVPIIENYMDVEDVRQPDASIFDFFHHSGLSFGWIPYDENREIKFPDSPNGHGSGYGEIHLYHMPIIPEHDLE</sequence>
<dbReference type="Proteomes" id="UP000790580">
    <property type="component" value="Unassembled WGS sequence"/>
</dbReference>
<keyword evidence="1" id="KW-0812">Transmembrane</keyword>
<organism evidence="2 3">
    <name type="scientific">Evansella alkalicola</name>
    <dbReference type="NCBI Taxonomy" id="745819"/>
    <lineage>
        <taxon>Bacteria</taxon>
        <taxon>Bacillati</taxon>
        <taxon>Bacillota</taxon>
        <taxon>Bacilli</taxon>
        <taxon>Bacillales</taxon>
        <taxon>Bacillaceae</taxon>
        <taxon>Evansella</taxon>
    </lineage>
</organism>
<accession>A0ABS6JWY0</accession>
<evidence type="ECO:0000313" key="2">
    <source>
        <dbReference type="EMBL" id="MBU9723003.1"/>
    </source>
</evidence>
<dbReference type="EMBL" id="JAHQCR010000065">
    <property type="protein sequence ID" value="MBU9723003.1"/>
    <property type="molecule type" value="Genomic_DNA"/>
</dbReference>
<comment type="caution">
    <text evidence="2">The sequence shown here is derived from an EMBL/GenBank/DDBJ whole genome shotgun (WGS) entry which is preliminary data.</text>
</comment>
<keyword evidence="1" id="KW-0472">Membrane</keyword>
<protein>
    <submittedName>
        <fullName evidence="2">Uncharacterized protein</fullName>
    </submittedName>
</protein>
<keyword evidence="1" id="KW-1133">Transmembrane helix</keyword>
<keyword evidence="3" id="KW-1185">Reference proteome</keyword>
<proteinExistence type="predicted"/>
<name>A0ABS6JWY0_9BACI</name>
<dbReference type="RefSeq" id="WP_088073539.1">
    <property type="nucleotide sequence ID" value="NZ_JAHQCR010000065.1"/>
</dbReference>
<evidence type="ECO:0000313" key="3">
    <source>
        <dbReference type="Proteomes" id="UP000790580"/>
    </source>
</evidence>